<dbReference type="PROSITE" id="PS51858">
    <property type="entry name" value="PPPDE"/>
    <property type="match status" value="1"/>
</dbReference>
<name>V6LEJ9_9EUKA</name>
<evidence type="ECO:0000256" key="3">
    <source>
        <dbReference type="ARBA" id="ARBA00022801"/>
    </source>
</evidence>
<dbReference type="KEGG" id="ssao:94298002"/>
<dbReference type="Pfam" id="PF05903">
    <property type="entry name" value="Peptidase_C97"/>
    <property type="match status" value="1"/>
</dbReference>
<keyword evidence="3" id="KW-0378">Hydrolase</keyword>
<dbReference type="OrthoDB" id="412286at2759"/>
<comment type="similarity">
    <text evidence="1">Belongs to the DeSI family.</text>
</comment>
<dbReference type="GO" id="GO:0006508">
    <property type="term" value="P:proteolysis"/>
    <property type="evidence" value="ECO:0007669"/>
    <property type="project" value="UniProtKB-KW"/>
</dbReference>
<gene>
    <name evidence="6" type="ORF">SS50377_23979</name>
    <name evidence="5" type="ORF">SS50377_ee035</name>
</gene>
<dbReference type="PANTHER" id="PTHR12378:SF80">
    <property type="entry name" value="IP06716P-RELATED"/>
    <property type="match status" value="1"/>
</dbReference>
<dbReference type="SMART" id="SM01179">
    <property type="entry name" value="DUF862"/>
    <property type="match status" value="1"/>
</dbReference>
<dbReference type="EMBL" id="KI546151">
    <property type="protein sequence ID" value="EST42912.1"/>
    <property type="molecule type" value="Genomic_DNA"/>
</dbReference>
<dbReference type="RefSeq" id="XP_067764816.1">
    <property type="nucleotide sequence ID" value="XM_067907842.1"/>
</dbReference>
<evidence type="ECO:0000313" key="5">
    <source>
        <dbReference type="EMBL" id="EST42912.1"/>
    </source>
</evidence>
<dbReference type="GeneID" id="94298002"/>
<keyword evidence="7" id="KW-1185">Reference proteome</keyword>
<dbReference type="GO" id="GO:0101005">
    <property type="term" value="F:deubiquitinase activity"/>
    <property type="evidence" value="ECO:0007669"/>
    <property type="project" value="TreeGrafter"/>
</dbReference>
<sequence length="490" mass="56016">MKQVSFQQFLLQPLNSQPVPIINQTAILTQDCHNYPVQFTGVIPTLAAFNQHLHGVFASTEEPDHVLSIFLTSSSNSPFFITFSQFFTKFFLYDVRLGYVSDAQISQFPANQHRLFARLKPKTKKLVRHSVVLLSDPRDVCGLGIDLKNVFQAAEPSSFFSQINHINCYFEYNNNNIPLLIRSAERFFSLQNFVFFAPKKEFLAKKVEIFRSEIGLRRPFLAVLGRARQLRILAIYVNSVRVLALKIAPFGALWGPEFAASAPVQNCRKRLLSAALKMQILPNLSKNELKNSNSKYDFHSQNYKSFLVKYYAVSGKLAPQILRSLLPLYEVKSSPPFPVYLNVYHLIKSKIPSILGVGIFHSGLQVCDLEIAFGGHNYPNETGVYVQKPRREFNGVKFYKNLFLGHTVFNIQQLYAIFARKTQQWKGDEYQLLQYNCHDFTNQLSLELCGVQIPEFVNRAAKIGGFFVKGKENQEGNREWGDIVGWKDVK</sequence>
<keyword evidence="2" id="KW-0645">Protease</keyword>
<evidence type="ECO:0000256" key="2">
    <source>
        <dbReference type="ARBA" id="ARBA00022670"/>
    </source>
</evidence>
<dbReference type="VEuPathDB" id="GiardiaDB:SS50377_23979"/>
<evidence type="ECO:0000313" key="6">
    <source>
        <dbReference type="EMBL" id="KAH0574043.1"/>
    </source>
</evidence>
<evidence type="ECO:0000259" key="4">
    <source>
        <dbReference type="PROSITE" id="PS51858"/>
    </source>
</evidence>
<feature type="domain" description="PPPDE" evidence="4">
    <location>
        <begin position="337"/>
        <end position="465"/>
    </location>
</feature>
<dbReference type="PANTHER" id="PTHR12378">
    <property type="entry name" value="DESUMOYLATING ISOPEPTIDASE"/>
    <property type="match status" value="1"/>
</dbReference>
<evidence type="ECO:0000313" key="7">
    <source>
        <dbReference type="Proteomes" id="UP000018208"/>
    </source>
</evidence>
<reference evidence="5 6" key="1">
    <citation type="journal article" date="2014" name="PLoS Genet.">
        <title>The Genome of Spironucleus salmonicida Highlights a Fish Pathogen Adapted to Fluctuating Environments.</title>
        <authorList>
            <person name="Xu F."/>
            <person name="Jerlstrom-Hultqvist J."/>
            <person name="Einarsson E."/>
            <person name="Astvaldsson A."/>
            <person name="Svard S.G."/>
            <person name="Andersson J.O."/>
        </authorList>
    </citation>
    <scope>NUCLEOTIDE SEQUENCE</scope>
    <source>
        <strain evidence="6">ATCC 50377</strain>
    </source>
</reference>
<dbReference type="AlphaFoldDB" id="V6LEJ9"/>
<dbReference type="GO" id="GO:0016579">
    <property type="term" value="P:protein deubiquitination"/>
    <property type="evidence" value="ECO:0007669"/>
    <property type="project" value="TreeGrafter"/>
</dbReference>
<accession>V6LEJ9</accession>
<proteinExistence type="inferred from homology"/>
<protein>
    <submittedName>
        <fullName evidence="5">PPPDE putative peptidase domain-containing protein</fullName>
    </submittedName>
</protein>
<dbReference type="InterPro" id="IPR008580">
    <property type="entry name" value="PPPDE_dom"/>
</dbReference>
<dbReference type="EMBL" id="AUWU02000004">
    <property type="protein sequence ID" value="KAH0574043.1"/>
    <property type="molecule type" value="Genomic_DNA"/>
</dbReference>
<dbReference type="Gene3D" id="3.90.1720.30">
    <property type="entry name" value="PPPDE domains"/>
    <property type="match status" value="1"/>
</dbReference>
<reference evidence="6" key="2">
    <citation type="submission" date="2020-12" db="EMBL/GenBank/DDBJ databases">
        <title>New Spironucleus salmonicida genome in near-complete chromosomes.</title>
        <authorList>
            <person name="Xu F."/>
            <person name="Kurt Z."/>
            <person name="Jimenez-Gonzalez A."/>
            <person name="Astvaldsson A."/>
            <person name="Andersson J.O."/>
            <person name="Svard S.G."/>
        </authorList>
    </citation>
    <scope>NUCLEOTIDE SEQUENCE</scope>
    <source>
        <strain evidence="6">ATCC 50377</strain>
    </source>
</reference>
<evidence type="ECO:0000256" key="1">
    <source>
        <dbReference type="ARBA" id="ARBA00008140"/>
    </source>
</evidence>
<dbReference type="InterPro" id="IPR042266">
    <property type="entry name" value="PPPDE_sf"/>
</dbReference>
<dbReference type="Proteomes" id="UP000018208">
    <property type="component" value="Unassembled WGS sequence"/>
</dbReference>
<organism evidence="5">
    <name type="scientific">Spironucleus salmonicida</name>
    <dbReference type="NCBI Taxonomy" id="348837"/>
    <lineage>
        <taxon>Eukaryota</taxon>
        <taxon>Metamonada</taxon>
        <taxon>Diplomonadida</taxon>
        <taxon>Hexamitidae</taxon>
        <taxon>Hexamitinae</taxon>
        <taxon>Spironucleus</taxon>
    </lineage>
</organism>